<evidence type="ECO:0000259" key="10">
    <source>
        <dbReference type="PROSITE" id="PS50109"/>
    </source>
</evidence>
<evidence type="ECO:0000256" key="1">
    <source>
        <dbReference type="ARBA" id="ARBA00000085"/>
    </source>
</evidence>
<keyword evidence="7 11" id="KW-0067">ATP-binding</keyword>
<feature type="domain" description="Histidine kinase" evidence="10">
    <location>
        <begin position="218"/>
        <end position="422"/>
    </location>
</feature>
<gene>
    <name evidence="11" type="ORF">Q4T40_12435</name>
</gene>
<evidence type="ECO:0000256" key="3">
    <source>
        <dbReference type="ARBA" id="ARBA00022553"/>
    </source>
</evidence>
<keyword evidence="4" id="KW-0808">Transferase</keyword>
<evidence type="ECO:0000256" key="7">
    <source>
        <dbReference type="ARBA" id="ARBA00022840"/>
    </source>
</evidence>
<keyword evidence="8" id="KW-0902">Two-component regulatory system</keyword>
<evidence type="ECO:0000256" key="6">
    <source>
        <dbReference type="ARBA" id="ARBA00022777"/>
    </source>
</evidence>
<dbReference type="PANTHER" id="PTHR43065">
    <property type="entry name" value="SENSOR HISTIDINE KINASE"/>
    <property type="match status" value="1"/>
</dbReference>
<keyword evidence="5" id="KW-0547">Nucleotide-binding</keyword>
<evidence type="ECO:0000313" key="12">
    <source>
        <dbReference type="Proteomes" id="UP001254848"/>
    </source>
</evidence>
<dbReference type="EC" id="2.7.13.3" evidence="2"/>
<dbReference type="SUPFAM" id="SSF47384">
    <property type="entry name" value="Homodimeric domain of signal transducing histidine kinase"/>
    <property type="match status" value="1"/>
</dbReference>
<proteinExistence type="predicted"/>
<keyword evidence="9" id="KW-1133">Transmembrane helix</keyword>
<evidence type="ECO:0000256" key="9">
    <source>
        <dbReference type="SAM" id="Phobius"/>
    </source>
</evidence>
<dbReference type="InterPro" id="IPR003661">
    <property type="entry name" value="HisK_dim/P_dom"/>
</dbReference>
<feature type="transmembrane region" description="Helical" evidence="9">
    <location>
        <begin position="159"/>
        <end position="180"/>
    </location>
</feature>
<sequence length="431" mass="47306">MDWSRLVGDEASYPLEHRILNTVLLIGILISLVTVGSNYLLGFRLPMLLSVVGCVVLGASYYLSVAKRAYRAALLPGVGFAFATFPALWIANDGIFGSVPFYIIVFAAMISVSVRNVRWIFALVGGMAAVTVGLMATEYYFPQVIATNPNRGELFMDNFIGLMAAVVVVTTLYVVILNYYRREHRRATDYLVRLERQEIALELARLDRLNLIGEMAASIGHEVRNPLTTIKGYLQFFRNKQEYSRYCEHFDLMIGELNRANAIITEFLSLAKNKRAALAPCNLNQVLERIFPLIQAGALADGKELALKLGKSQPVEADEGEVRQLVLNLAGNALDAVERGGRVTVGTYRDGRQTVLFVSDTGGGIPPEIYAKLGTPFVTSKEKGTGLGIPICFRIAERHGAMIEVDTGATGTTFRVRFPATGPRETEQAGA</sequence>
<comment type="catalytic activity">
    <reaction evidence="1">
        <text>ATP + protein L-histidine = ADP + protein N-phospho-L-histidine.</text>
        <dbReference type="EC" id="2.7.13.3"/>
    </reaction>
</comment>
<evidence type="ECO:0000313" key="11">
    <source>
        <dbReference type="EMBL" id="MDT8902055.1"/>
    </source>
</evidence>
<feature type="transmembrane region" description="Helical" evidence="9">
    <location>
        <begin position="95"/>
        <end position="112"/>
    </location>
</feature>
<accession>A0ABU3NZ60</accession>
<comment type="caution">
    <text evidence="11">The sequence shown here is derived from an EMBL/GenBank/DDBJ whole genome shotgun (WGS) entry which is preliminary data.</text>
</comment>
<dbReference type="InterPro" id="IPR003594">
    <property type="entry name" value="HATPase_dom"/>
</dbReference>
<feature type="transmembrane region" description="Helical" evidence="9">
    <location>
        <begin position="72"/>
        <end position="89"/>
    </location>
</feature>
<evidence type="ECO:0000256" key="2">
    <source>
        <dbReference type="ARBA" id="ARBA00012438"/>
    </source>
</evidence>
<dbReference type="InterPro" id="IPR036097">
    <property type="entry name" value="HisK_dim/P_sf"/>
</dbReference>
<dbReference type="GO" id="GO:0005524">
    <property type="term" value="F:ATP binding"/>
    <property type="evidence" value="ECO:0007669"/>
    <property type="project" value="UniProtKB-KW"/>
</dbReference>
<dbReference type="Pfam" id="PF02518">
    <property type="entry name" value="HATPase_c"/>
    <property type="match status" value="1"/>
</dbReference>
<keyword evidence="3" id="KW-0597">Phosphoprotein</keyword>
<dbReference type="Pfam" id="PF00512">
    <property type="entry name" value="HisKA"/>
    <property type="match status" value="1"/>
</dbReference>
<dbReference type="SUPFAM" id="SSF55874">
    <property type="entry name" value="ATPase domain of HSP90 chaperone/DNA topoisomerase II/histidine kinase"/>
    <property type="match status" value="1"/>
</dbReference>
<keyword evidence="12" id="KW-1185">Reference proteome</keyword>
<dbReference type="Proteomes" id="UP001254848">
    <property type="component" value="Unassembled WGS sequence"/>
</dbReference>
<organism evidence="11 12">
    <name type="scientific">Anaeroselena agilis</name>
    <dbReference type="NCBI Taxonomy" id="3063788"/>
    <lineage>
        <taxon>Bacteria</taxon>
        <taxon>Bacillati</taxon>
        <taxon>Bacillota</taxon>
        <taxon>Negativicutes</taxon>
        <taxon>Acetonemataceae</taxon>
        <taxon>Anaeroselena</taxon>
    </lineage>
</organism>
<dbReference type="InterPro" id="IPR005467">
    <property type="entry name" value="His_kinase_dom"/>
</dbReference>
<name>A0ABU3NZ60_9FIRM</name>
<keyword evidence="9" id="KW-0812">Transmembrane</keyword>
<dbReference type="PRINTS" id="PR00344">
    <property type="entry name" value="BCTRLSENSOR"/>
</dbReference>
<evidence type="ECO:0000256" key="5">
    <source>
        <dbReference type="ARBA" id="ARBA00022741"/>
    </source>
</evidence>
<dbReference type="Gene3D" id="3.30.565.10">
    <property type="entry name" value="Histidine kinase-like ATPase, C-terminal domain"/>
    <property type="match status" value="1"/>
</dbReference>
<dbReference type="RefSeq" id="WP_413780545.1">
    <property type="nucleotide sequence ID" value="NZ_JAUOZS010000001.1"/>
</dbReference>
<dbReference type="InterPro" id="IPR004358">
    <property type="entry name" value="Sig_transdc_His_kin-like_C"/>
</dbReference>
<dbReference type="SMART" id="SM00387">
    <property type="entry name" value="HATPase_c"/>
    <property type="match status" value="1"/>
</dbReference>
<evidence type="ECO:0000256" key="4">
    <source>
        <dbReference type="ARBA" id="ARBA00022679"/>
    </source>
</evidence>
<keyword evidence="9" id="KW-0472">Membrane</keyword>
<dbReference type="InterPro" id="IPR036890">
    <property type="entry name" value="HATPase_C_sf"/>
</dbReference>
<dbReference type="CDD" id="cd00075">
    <property type="entry name" value="HATPase"/>
    <property type="match status" value="1"/>
</dbReference>
<keyword evidence="6" id="KW-0418">Kinase</keyword>
<protein>
    <recommendedName>
        <fullName evidence="2">histidine kinase</fullName>
        <ecNumber evidence="2">2.7.13.3</ecNumber>
    </recommendedName>
</protein>
<feature type="transmembrane region" description="Helical" evidence="9">
    <location>
        <begin position="119"/>
        <end position="139"/>
    </location>
</feature>
<dbReference type="EMBL" id="JAUOZS010000001">
    <property type="protein sequence ID" value="MDT8902055.1"/>
    <property type="molecule type" value="Genomic_DNA"/>
</dbReference>
<dbReference type="SMART" id="SM00388">
    <property type="entry name" value="HisKA"/>
    <property type="match status" value="1"/>
</dbReference>
<dbReference type="Gene3D" id="1.10.287.130">
    <property type="match status" value="1"/>
</dbReference>
<reference evidence="11 12" key="1">
    <citation type="submission" date="2023-07" db="EMBL/GenBank/DDBJ databases">
        <title>The novel representative of Negativicutes class, Anaeroselena agilis gen. nov. sp. nov.</title>
        <authorList>
            <person name="Prokofeva M.I."/>
            <person name="Elcheninov A.G."/>
            <person name="Klyukina A."/>
            <person name="Kublanov I.V."/>
            <person name="Frolov E.N."/>
            <person name="Podosokorskaya O.A."/>
        </authorList>
    </citation>
    <scope>NUCLEOTIDE SEQUENCE [LARGE SCALE GENOMIC DNA]</scope>
    <source>
        <strain evidence="11 12">4137-cl</strain>
    </source>
</reference>
<dbReference type="PROSITE" id="PS50109">
    <property type="entry name" value="HIS_KIN"/>
    <property type="match status" value="1"/>
</dbReference>
<evidence type="ECO:0000256" key="8">
    <source>
        <dbReference type="ARBA" id="ARBA00023012"/>
    </source>
</evidence>
<dbReference type="PANTHER" id="PTHR43065:SF46">
    <property type="entry name" value="C4-DICARBOXYLATE TRANSPORT SENSOR PROTEIN DCTB"/>
    <property type="match status" value="1"/>
</dbReference>
<feature type="transmembrane region" description="Helical" evidence="9">
    <location>
        <begin position="20"/>
        <end position="41"/>
    </location>
</feature>
<dbReference type="CDD" id="cd00082">
    <property type="entry name" value="HisKA"/>
    <property type="match status" value="1"/>
</dbReference>
<feature type="transmembrane region" description="Helical" evidence="9">
    <location>
        <begin position="47"/>
        <end position="65"/>
    </location>
</feature>